<dbReference type="GO" id="GO:1902369">
    <property type="term" value="P:negative regulation of RNA catabolic process"/>
    <property type="evidence" value="ECO:0007669"/>
    <property type="project" value="TreeGrafter"/>
</dbReference>
<sequence length="970" mass="112438">MSLFPAYEISAPSQSSDVDIGESRNDAIWLKNSSFQPDIISGSREISVSSESSDGEFSGIPGEKITAVVDVEEIPHDSPPLKKHKKSKKHRSNKNTKGKMKYEPVVDNVYYDDRIRDRGNFKVDTLCSRARPLYTVFYKTLGFIPFTHKKKSPLPRYFAISSDTPQKSSKVSSKKLKDATEQSLDIVRTPEQIKEDETKSRIKEFNEQLSEDPNDIDLWVQYINFEDRDQDFQISAHNTKAELMKYQRKLAITEKALENNPDSPVLLKYKLNFLNELSPADQYSSQLELLISKDPGNLILWQALITATRSSIALCTVPKVLALYSKFFAGLHLWSRSSSQFYDSNLLQMLHHCLTFLRQAGLWEQMWEALRMLLTLNLGITKDSKNFKGSIDEKKLIGMEEVILTSQLPLNQLWLRVELLRENCHWTTVRREELELIGDSHRFISPEDVSEFVHPLLSIQSNFRLSIYALLALKVPLLPTRHSILEELGMDQCNWGIDSAESLLPILFPCVGEVAGHQERICLLKGVIEGGITSGPQYLKFHPAQEGFVDFIRDAFKIIAEKLILEEKNQIYVWWLRFERSLVGVQKCQEIRNEKSIKKLKGILKEFLKREENRNNLDFYREYAIIEREMGKWENCLSILETAVESKGNLILGIKNVEEQRSILSLYRTLLETLLDTRTWDVNNKIRMMKIFAQMSPGSSQAEQIIATEQYLKDFCEEFFNDPDVFDEGLDKYFQPNFYCDAVMCYVYFMYITGKDLEGIHTLFERCIERSRKNRWLEEIFREGELIFKQMVCEMQGRRIDELKSSLDIVLKTFPDNFYMLSVSSAIESELPNWCVRTSTSNKRLWTAVSLCLSGRARLNSELCQKDDVAKNAALNKLLHFHKRLFKISEIRCCPLIWRLYMLLLREQNLCEKKGEEVYHESVASCPWARCIYIDAAEIAPQLLTQIQDVIKEKDLRMHVTPEELDILRG</sequence>
<dbReference type="Pfam" id="PF08424">
    <property type="entry name" value="NRDE-2"/>
    <property type="match status" value="1"/>
</dbReference>
<dbReference type="KEGG" id="fas:105266313"/>
<dbReference type="PANTHER" id="PTHR13471">
    <property type="entry name" value="TETRATRICOPEPTIDE-LIKE HELICAL"/>
    <property type="match status" value="1"/>
</dbReference>
<dbReference type="GO" id="GO:0031048">
    <property type="term" value="P:regulatory ncRNA-mediated heterochromatin formation"/>
    <property type="evidence" value="ECO:0007669"/>
    <property type="project" value="TreeGrafter"/>
</dbReference>
<dbReference type="Proteomes" id="UP000694866">
    <property type="component" value="Unplaced"/>
</dbReference>
<feature type="region of interest" description="Disordered" evidence="4">
    <location>
        <begin position="75"/>
        <end position="99"/>
    </location>
</feature>
<evidence type="ECO:0000256" key="1">
    <source>
        <dbReference type="ARBA" id="ARBA00004123"/>
    </source>
</evidence>
<feature type="compositionally biased region" description="Basic residues" evidence="4">
    <location>
        <begin position="81"/>
        <end position="99"/>
    </location>
</feature>
<comment type="similarity">
    <text evidence="2">Belongs to the NRDE2 family.</text>
</comment>
<evidence type="ECO:0000313" key="6">
    <source>
        <dbReference type="Proteomes" id="UP000694866"/>
    </source>
</evidence>
<accession>A0A0C9QEB6</accession>
<gene>
    <name evidence="5" type="primary">CN102</name>
    <name evidence="7" type="synonym">LOC105266313</name>
    <name evidence="5" type="ORF">g.47042</name>
</gene>
<feature type="region of interest" description="Disordered" evidence="4">
    <location>
        <begin position="1"/>
        <end position="20"/>
    </location>
</feature>
<reference evidence="5" key="1">
    <citation type="submission" date="2015-01" db="EMBL/GenBank/DDBJ databases">
        <title>Transcriptome Assembly of Fopius arisanus.</title>
        <authorList>
            <person name="Geib S."/>
        </authorList>
    </citation>
    <scope>NUCLEOTIDE SEQUENCE</scope>
</reference>
<evidence type="ECO:0000256" key="4">
    <source>
        <dbReference type="SAM" id="MobiDB-lite"/>
    </source>
</evidence>
<dbReference type="AlphaFoldDB" id="A0A0C9QEB6"/>
<evidence type="ECO:0000256" key="3">
    <source>
        <dbReference type="ARBA" id="ARBA00023242"/>
    </source>
</evidence>
<accession>A0A9R1T3V1</accession>
<dbReference type="GeneID" id="105266313"/>
<organism evidence="5">
    <name type="scientific">Fopius arisanus</name>
    <dbReference type="NCBI Taxonomy" id="64838"/>
    <lineage>
        <taxon>Eukaryota</taxon>
        <taxon>Metazoa</taxon>
        <taxon>Ecdysozoa</taxon>
        <taxon>Arthropoda</taxon>
        <taxon>Hexapoda</taxon>
        <taxon>Insecta</taxon>
        <taxon>Pterygota</taxon>
        <taxon>Neoptera</taxon>
        <taxon>Endopterygota</taxon>
        <taxon>Hymenoptera</taxon>
        <taxon>Apocrita</taxon>
        <taxon>Ichneumonoidea</taxon>
        <taxon>Braconidae</taxon>
        <taxon>Opiinae</taxon>
        <taxon>Fopius</taxon>
    </lineage>
</organism>
<dbReference type="PANTHER" id="PTHR13471:SF0">
    <property type="entry name" value="NUCLEAR EXOSOME REGULATOR NRDE2"/>
    <property type="match status" value="1"/>
</dbReference>
<dbReference type="Gene3D" id="1.25.40.10">
    <property type="entry name" value="Tetratricopeptide repeat domain"/>
    <property type="match status" value="1"/>
</dbReference>
<evidence type="ECO:0000313" key="5">
    <source>
        <dbReference type="EMBL" id="JAG71411.1"/>
    </source>
</evidence>
<dbReference type="EMBL" id="GBYB01001644">
    <property type="protein sequence ID" value="JAG71411.1"/>
    <property type="molecule type" value="Transcribed_RNA"/>
</dbReference>
<dbReference type="InterPro" id="IPR013633">
    <property type="entry name" value="NRDE-2"/>
</dbReference>
<dbReference type="RefSeq" id="XP_011302659.1">
    <property type="nucleotide sequence ID" value="XM_011304357.1"/>
</dbReference>
<name>A0A0C9QEB6_9HYME</name>
<dbReference type="InterPro" id="IPR011990">
    <property type="entry name" value="TPR-like_helical_dom_sf"/>
</dbReference>
<evidence type="ECO:0000256" key="2">
    <source>
        <dbReference type="ARBA" id="ARBA00009265"/>
    </source>
</evidence>
<dbReference type="OrthoDB" id="297219at2759"/>
<keyword evidence="3" id="KW-0539">Nucleus</keyword>
<dbReference type="GO" id="GO:0071013">
    <property type="term" value="C:catalytic step 2 spliceosome"/>
    <property type="evidence" value="ECO:0007669"/>
    <property type="project" value="TreeGrafter"/>
</dbReference>
<protein>
    <submittedName>
        <fullName evidence="5">CN102 protein</fullName>
    </submittedName>
    <submittedName>
        <fullName evidence="7">Protein NRDE2 homolog</fullName>
    </submittedName>
</protein>
<comment type="subcellular location">
    <subcellularLocation>
        <location evidence="1">Nucleus</location>
    </subcellularLocation>
</comment>
<proteinExistence type="inferred from homology"/>
<keyword evidence="6" id="KW-1185">Reference proteome</keyword>
<evidence type="ECO:0000313" key="7">
    <source>
        <dbReference type="RefSeq" id="XP_011302659.1"/>
    </source>
</evidence>
<reference evidence="7" key="2">
    <citation type="submission" date="2025-04" db="UniProtKB">
        <authorList>
            <consortium name="RefSeq"/>
        </authorList>
    </citation>
    <scope>IDENTIFICATION</scope>
    <source>
        <strain evidence="7">USDA-PBARC FA_bdor</strain>
        <tissue evidence="7">Whole organism</tissue>
    </source>
</reference>